<gene>
    <name evidence="2" type="ORF">GW779_01340</name>
</gene>
<dbReference type="Pfam" id="PF21956">
    <property type="entry name" value="DUF6922"/>
    <property type="match status" value="1"/>
</dbReference>
<name>A0A8J7YTU5_9ARCH</name>
<dbReference type="Proteomes" id="UP000738826">
    <property type="component" value="Unassembled WGS sequence"/>
</dbReference>
<accession>A0A8J7YTU5</accession>
<reference evidence="2" key="1">
    <citation type="submission" date="2019-11" db="EMBL/GenBank/DDBJ databases">
        <title>Lipid analysis of CO2-rich subsurface aquifers suggests an autotrophy-based deep biosphere with lysolipids enriched in CPR bacteria.</title>
        <authorList>
            <person name="Probst A.J."/>
            <person name="Elling F.J."/>
            <person name="Castelle C.J."/>
            <person name="Zhu Q."/>
            <person name="Elvert M."/>
            <person name="Birarda G."/>
            <person name="Holman H.-Y."/>
            <person name="Lane K.R."/>
            <person name="Ladd B."/>
            <person name="Ryan M.C."/>
            <person name="Woyke T."/>
            <person name="Hinrichs K.-U."/>
            <person name="Banfield J.F."/>
        </authorList>
    </citation>
    <scope>NUCLEOTIDE SEQUENCE</scope>
    <source>
        <strain evidence="2">CG_2015-04_33_537</strain>
    </source>
</reference>
<organism evidence="2 3">
    <name type="scientific">Candidatus Altarchaeum hamiconexum</name>
    <dbReference type="NCBI Taxonomy" id="1803513"/>
    <lineage>
        <taxon>Archaea</taxon>
        <taxon>Candidatus Altarchaeota</taxon>
        <taxon>Candidatus Altiarchaeia</taxon>
        <taxon>Candidatus Altarchaeales</taxon>
        <taxon>Candidatus Altarchaeaceae</taxon>
        <taxon>Candidatus Altarchaeum</taxon>
    </lineage>
</organism>
<evidence type="ECO:0000313" key="3">
    <source>
        <dbReference type="Proteomes" id="UP000738826"/>
    </source>
</evidence>
<sequence length="88" mass="11009">MKQQSKGNLPEDFRKYFWDCKFDELIMEKYPKFIAERILCFGNIKEIKWLLNKTNRDMFLKISTTSRRLDERTRNFWKIYFEDEKIKI</sequence>
<dbReference type="AlphaFoldDB" id="A0A8J7YTU5"/>
<feature type="domain" description="DUF6922" evidence="1">
    <location>
        <begin position="14"/>
        <end position="52"/>
    </location>
</feature>
<dbReference type="InterPro" id="IPR053830">
    <property type="entry name" value="DUF6922"/>
</dbReference>
<dbReference type="EMBL" id="JAACQH010000023">
    <property type="protein sequence ID" value="NCS91057.1"/>
    <property type="molecule type" value="Genomic_DNA"/>
</dbReference>
<comment type="caution">
    <text evidence="2">The sequence shown here is derived from an EMBL/GenBank/DDBJ whole genome shotgun (WGS) entry which is preliminary data.</text>
</comment>
<proteinExistence type="predicted"/>
<protein>
    <recommendedName>
        <fullName evidence="1">DUF6922 domain-containing protein</fullName>
    </recommendedName>
</protein>
<evidence type="ECO:0000259" key="1">
    <source>
        <dbReference type="Pfam" id="PF21956"/>
    </source>
</evidence>
<evidence type="ECO:0000313" key="2">
    <source>
        <dbReference type="EMBL" id="NCS91057.1"/>
    </source>
</evidence>